<name>A0A834X9Y0_9FABA</name>
<organism evidence="2 3">
    <name type="scientific">Senna tora</name>
    <dbReference type="NCBI Taxonomy" id="362788"/>
    <lineage>
        <taxon>Eukaryota</taxon>
        <taxon>Viridiplantae</taxon>
        <taxon>Streptophyta</taxon>
        <taxon>Embryophyta</taxon>
        <taxon>Tracheophyta</taxon>
        <taxon>Spermatophyta</taxon>
        <taxon>Magnoliopsida</taxon>
        <taxon>eudicotyledons</taxon>
        <taxon>Gunneridae</taxon>
        <taxon>Pentapetalae</taxon>
        <taxon>rosids</taxon>
        <taxon>fabids</taxon>
        <taxon>Fabales</taxon>
        <taxon>Fabaceae</taxon>
        <taxon>Caesalpinioideae</taxon>
        <taxon>Cassia clade</taxon>
        <taxon>Senna</taxon>
    </lineage>
</organism>
<dbReference type="Proteomes" id="UP000634136">
    <property type="component" value="Unassembled WGS sequence"/>
</dbReference>
<feature type="compositionally biased region" description="Polar residues" evidence="1">
    <location>
        <begin position="1"/>
        <end position="12"/>
    </location>
</feature>
<evidence type="ECO:0000313" key="3">
    <source>
        <dbReference type="Proteomes" id="UP000634136"/>
    </source>
</evidence>
<gene>
    <name evidence="2" type="ORF">G2W53_003327</name>
</gene>
<proteinExistence type="predicted"/>
<reference evidence="2" key="1">
    <citation type="submission" date="2020-09" db="EMBL/GenBank/DDBJ databases">
        <title>Genome-Enabled Discovery of Anthraquinone Biosynthesis in Senna tora.</title>
        <authorList>
            <person name="Kang S.-H."/>
            <person name="Pandey R.P."/>
            <person name="Lee C.-M."/>
            <person name="Sim J.-S."/>
            <person name="Jeong J.-T."/>
            <person name="Choi B.-S."/>
            <person name="Jung M."/>
            <person name="Ginzburg D."/>
            <person name="Zhao K."/>
            <person name="Won S.Y."/>
            <person name="Oh T.-J."/>
            <person name="Yu Y."/>
            <person name="Kim N.-H."/>
            <person name="Lee O.R."/>
            <person name="Lee T.-H."/>
            <person name="Bashyal P."/>
            <person name="Kim T.-S."/>
            <person name="Lee W.-H."/>
            <person name="Kawkins C."/>
            <person name="Kim C.-K."/>
            <person name="Kim J.S."/>
            <person name="Ahn B.O."/>
            <person name="Rhee S.Y."/>
            <person name="Sohng J.K."/>
        </authorList>
    </citation>
    <scope>NUCLEOTIDE SEQUENCE</scope>
    <source>
        <tissue evidence="2">Leaf</tissue>
    </source>
</reference>
<feature type="compositionally biased region" description="Polar residues" evidence="1">
    <location>
        <begin position="32"/>
        <end position="42"/>
    </location>
</feature>
<dbReference type="EMBL" id="JAAIUW010000002">
    <property type="protein sequence ID" value="KAF7841029.1"/>
    <property type="molecule type" value="Genomic_DNA"/>
</dbReference>
<evidence type="ECO:0000256" key="1">
    <source>
        <dbReference type="SAM" id="MobiDB-lite"/>
    </source>
</evidence>
<accession>A0A834X9Y0</accession>
<sequence>MSQKNNSLSKSSATKDDGSQGSRRRFGEATRTRPQVTHFTRT</sequence>
<keyword evidence="3" id="KW-1185">Reference proteome</keyword>
<feature type="region of interest" description="Disordered" evidence="1">
    <location>
        <begin position="1"/>
        <end position="42"/>
    </location>
</feature>
<comment type="caution">
    <text evidence="2">The sequence shown here is derived from an EMBL/GenBank/DDBJ whole genome shotgun (WGS) entry which is preliminary data.</text>
</comment>
<evidence type="ECO:0000313" key="2">
    <source>
        <dbReference type="EMBL" id="KAF7841029.1"/>
    </source>
</evidence>
<protein>
    <submittedName>
        <fullName evidence="2">Uncharacterized protein</fullName>
    </submittedName>
</protein>
<dbReference type="AlphaFoldDB" id="A0A834X9Y0"/>